<name>A0A561C1B6_9ACTN</name>
<dbReference type="RefSeq" id="WP_170284809.1">
    <property type="nucleotide sequence ID" value="NZ_VIVK01000001.1"/>
</dbReference>
<evidence type="ECO:0000313" key="2">
    <source>
        <dbReference type="Proteomes" id="UP000318380"/>
    </source>
</evidence>
<organism evidence="1 2">
    <name type="scientific">Kribbella amoyensis</name>
    <dbReference type="NCBI Taxonomy" id="996641"/>
    <lineage>
        <taxon>Bacteria</taxon>
        <taxon>Bacillati</taxon>
        <taxon>Actinomycetota</taxon>
        <taxon>Actinomycetes</taxon>
        <taxon>Propionibacteriales</taxon>
        <taxon>Kribbellaceae</taxon>
        <taxon>Kribbella</taxon>
    </lineage>
</organism>
<dbReference type="EMBL" id="VIVK01000001">
    <property type="protein sequence ID" value="TWD84847.1"/>
    <property type="molecule type" value="Genomic_DNA"/>
</dbReference>
<keyword evidence="2" id="KW-1185">Reference proteome</keyword>
<evidence type="ECO:0000313" key="1">
    <source>
        <dbReference type="EMBL" id="TWD84847.1"/>
    </source>
</evidence>
<protein>
    <submittedName>
        <fullName evidence="1">Uncharacterized protein</fullName>
    </submittedName>
</protein>
<reference evidence="1 2" key="1">
    <citation type="submission" date="2019-06" db="EMBL/GenBank/DDBJ databases">
        <title>Sequencing the genomes of 1000 actinobacteria strains.</title>
        <authorList>
            <person name="Klenk H.-P."/>
        </authorList>
    </citation>
    <scope>NUCLEOTIDE SEQUENCE [LARGE SCALE GENOMIC DNA]</scope>
    <source>
        <strain evidence="1 2">DSM 24683</strain>
    </source>
</reference>
<accession>A0A561C1B6</accession>
<dbReference type="AlphaFoldDB" id="A0A561C1B6"/>
<sequence>MPNLVASVTVEPVDHRVLVATVPALLRRIRALSFGADRFLEYDGRRIEGLRNDVGAHPQVGARYTVVLKPTEDEPDPKPLGLDLLADAGDLFSVRFQQESVGGTIAVDRPRDPLSASVEVEASLPADVPYFAGPITGSGLLRLDDVPHRGDEPQVVASLEHRRARGGITVRITEQSDRTWLVTLTLRVQGRGLLRPVVAIAARVWLRSRWQEYVRKLPDEWATIRKDWPTGDPDELAAKLVAEWVDDLAVELPTGVRP</sequence>
<dbReference type="Proteomes" id="UP000318380">
    <property type="component" value="Unassembled WGS sequence"/>
</dbReference>
<gene>
    <name evidence="1" type="ORF">FB561_6043</name>
</gene>
<comment type="caution">
    <text evidence="1">The sequence shown here is derived from an EMBL/GenBank/DDBJ whole genome shotgun (WGS) entry which is preliminary data.</text>
</comment>
<proteinExistence type="predicted"/>